<protein>
    <submittedName>
        <fullName evidence="1">Uncharacterized protein</fullName>
    </submittedName>
</protein>
<dbReference type="EMBL" id="BAAARV010000096">
    <property type="protein sequence ID" value="GAA2385019.1"/>
    <property type="molecule type" value="Genomic_DNA"/>
</dbReference>
<proteinExistence type="predicted"/>
<gene>
    <name evidence="1" type="ORF">GCM10010170_094680</name>
</gene>
<organism evidence="1 2">
    <name type="scientific">Dactylosporangium salmoneum</name>
    <dbReference type="NCBI Taxonomy" id="53361"/>
    <lineage>
        <taxon>Bacteria</taxon>
        <taxon>Bacillati</taxon>
        <taxon>Actinomycetota</taxon>
        <taxon>Actinomycetes</taxon>
        <taxon>Micromonosporales</taxon>
        <taxon>Micromonosporaceae</taxon>
        <taxon>Dactylosporangium</taxon>
    </lineage>
</organism>
<evidence type="ECO:0000313" key="2">
    <source>
        <dbReference type="Proteomes" id="UP001501444"/>
    </source>
</evidence>
<name>A0ABN3HPB1_9ACTN</name>
<accession>A0ABN3HPB1</accession>
<sequence length="139" mass="14604">MITYVDQAALLVAVEIEPEYGQIALKAGRLGAAEDGYWAPQWEGDEGAVSGSGCILVATRPDSDGVVDVAVFRGRPHFDGDWARVHTARVVVEEGGGLAVAMTVSDEETPVPVGAGAYGVEVWVRPPALPEAVTFVLID</sequence>
<comment type="caution">
    <text evidence="1">The sequence shown here is derived from an EMBL/GenBank/DDBJ whole genome shotgun (WGS) entry which is preliminary data.</text>
</comment>
<reference evidence="1 2" key="1">
    <citation type="journal article" date="2019" name="Int. J. Syst. Evol. Microbiol.">
        <title>The Global Catalogue of Microorganisms (GCM) 10K type strain sequencing project: providing services to taxonomists for standard genome sequencing and annotation.</title>
        <authorList>
            <consortium name="The Broad Institute Genomics Platform"/>
            <consortium name="The Broad Institute Genome Sequencing Center for Infectious Disease"/>
            <person name="Wu L."/>
            <person name="Ma J."/>
        </authorList>
    </citation>
    <scope>NUCLEOTIDE SEQUENCE [LARGE SCALE GENOMIC DNA]</scope>
    <source>
        <strain evidence="1 2">JCM 3272</strain>
    </source>
</reference>
<evidence type="ECO:0000313" key="1">
    <source>
        <dbReference type="EMBL" id="GAA2385019.1"/>
    </source>
</evidence>
<keyword evidence="2" id="KW-1185">Reference proteome</keyword>
<dbReference type="Proteomes" id="UP001501444">
    <property type="component" value="Unassembled WGS sequence"/>
</dbReference>